<reference evidence="4" key="1">
    <citation type="submission" date="2015-05" db="EMBL/GenBank/DDBJ databases">
        <authorList>
            <person name="Manzano-Marin A."/>
        </authorList>
    </citation>
    <scope>NUCLEOTIDE SEQUENCE [LARGE SCALE GENOMIC DNA]</scope>
    <source>
        <strain evidence="4">officinalis</strain>
    </source>
</reference>
<dbReference type="PANTHER" id="PTHR38038:SF1">
    <property type="entry name" value="PENICILLIN-BINDING PROTEIN ACTIVATOR LPOA"/>
    <property type="match status" value="1"/>
</dbReference>
<gene>
    <name evidence="3" type="primary">lpoA</name>
    <name evidence="3" type="ORF">SOFFGTOCOR_0351</name>
</gene>
<sequence>MNIILILSTRNKLIYKTMLFVFILSGCQITSNYLFTDKKTSSFYYQTIINAAKNKPSMKAIRAYISQEPLLTTHKKHQENINGLWKMLTTIKRDEINYINKNENILRGWVDLLDIYQNYQYNYKTLRINFENWKKKYSNNPSAKTPPNQLIKAMTSKSKNSIKIALFLPMNGPGEIYSKAIIKGFIDAQKGITQIYSNHTCLNTKQHQNDIILDEIFSNIFAKKPMIYSTLNINSNESILNTNIKQINNQKIKIFDTTSEKLPKLLEQAEKEDFDVIVGPLFKKDVQNITQMNSNIKILALNELNDKSLPDRSNICYFSLSPENEAQNAAIHIKADGKNTPLILIPESELGKRIVKAFNKKWQSIGGSTVFTQTFGSVLSLKQLINKGFGIKLTGIPVNSNKKIHAIQNNILNKQIDAVYIIATSDELTLIRPMIEMTLNSATHPALYASSRSNKAYLNIDYNFEMEGLQFSEIPLLANSTNDIYKQALQKLKSDYSLIRLYAMGVDAWALANNYTKLKSNNKFCINGASGLLSKINNCTIFRQLQWLQFQQGQINKYKQF</sequence>
<dbReference type="CDD" id="cd06339">
    <property type="entry name" value="PBP1_YraM_LppC_lipoprotein-like"/>
    <property type="match status" value="1"/>
</dbReference>
<dbReference type="SUPFAM" id="SSF53822">
    <property type="entry name" value="Periplasmic binding protein-like I"/>
    <property type="match status" value="1"/>
</dbReference>
<feature type="transmembrane region" description="Helical" evidence="2">
    <location>
        <begin position="13"/>
        <end position="35"/>
    </location>
</feature>
<dbReference type="STRING" id="1715285.SOFFGTOCOR_0351"/>
<dbReference type="AlphaFoldDB" id="A0A0M6W7L1"/>
<keyword evidence="4" id="KW-1185">Reference proteome</keyword>
<dbReference type="Pfam" id="PF04348">
    <property type="entry name" value="LppC"/>
    <property type="match status" value="2"/>
</dbReference>
<dbReference type="PANTHER" id="PTHR38038">
    <property type="entry name" value="PENICILLIN-BINDING PROTEIN ACTIVATOR LPOA"/>
    <property type="match status" value="1"/>
</dbReference>
<dbReference type="GO" id="GO:0009252">
    <property type="term" value="P:peptidoglycan biosynthetic process"/>
    <property type="evidence" value="ECO:0007669"/>
    <property type="project" value="TreeGrafter"/>
</dbReference>
<keyword evidence="2" id="KW-1133">Transmembrane helix</keyword>
<dbReference type="GO" id="GO:0030234">
    <property type="term" value="F:enzyme regulator activity"/>
    <property type="evidence" value="ECO:0007669"/>
    <property type="project" value="TreeGrafter"/>
</dbReference>
<organism evidence="3 4">
    <name type="scientific">Candidatus Providencia siddallii</name>
    <dbReference type="NCBI Taxonomy" id="1715285"/>
    <lineage>
        <taxon>Bacteria</taxon>
        <taxon>Pseudomonadati</taxon>
        <taxon>Pseudomonadota</taxon>
        <taxon>Gammaproteobacteria</taxon>
        <taxon>Enterobacterales</taxon>
        <taxon>Morganellaceae</taxon>
        <taxon>Providencia</taxon>
    </lineage>
</organism>
<evidence type="ECO:0000313" key="3">
    <source>
        <dbReference type="EMBL" id="CRK85770.1"/>
    </source>
</evidence>
<dbReference type="Gene3D" id="3.40.50.2300">
    <property type="match status" value="2"/>
</dbReference>
<dbReference type="Gene3D" id="1.25.40.650">
    <property type="match status" value="1"/>
</dbReference>
<proteinExistence type="predicted"/>
<dbReference type="EMBL" id="CVRF01000003">
    <property type="protein sequence ID" value="CRK85770.1"/>
    <property type="molecule type" value="Genomic_DNA"/>
</dbReference>
<accession>A0A0M6W7L1</accession>
<keyword evidence="2" id="KW-0812">Transmembrane</keyword>
<keyword evidence="1 2" id="KW-0472">Membrane</keyword>
<dbReference type="InterPro" id="IPR007443">
    <property type="entry name" value="LpoA"/>
</dbReference>
<dbReference type="GO" id="GO:0031241">
    <property type="term" value="C:periplasmic side of cell outer membrane"/>
    <property type="evidence" value="ECO:0007669"/>
    <property type="project" value="TreeGrafter"/>
</dbReference>
<dbReference type="InterPro" id="IPR028082">
    <property type="entry name" value="Peripla_BP_I"/>
</dbReference>
<dbReference type="Proteomes" id="UP000242301">
    <property type="component" value="Unassembled WGS sequence"/>
</dbReference>
<protein>
    <submittedName>
        <fullName evidence="3">Putative penicillin-binding protein activator LpoA</fullName>
    </submittedName>
</protein>
<name>A0A0M6W7L1_9GAMM</name>
<evidence type="ECO:0000256" key="2">
    <source>
        <dbReference type="SAM" id="Phobius"/>
    </source>
</evidence>
<evidence type="ECO:0000256" key="1">
    <source>
        <dbReference type="ARBA" id="ARBA00023136"/>
    </source>
</evidence>
<evidence type="ECO:0000313" key="4">
    <source>
        <dbReference type="Proteomes" id="UP000242301"/>
    </source>
</evidence>